<dbReference type="InterPro" id="IPR047154">
    <property type="entry name" value="UBL4A-like"/>
</dbReference>
<dbReference type="Pfam" id="PF00240">
    <property type="entry name" value="ubiquitin"/>
    <property type="match status" value="1"/>
</dbReference>
<accession>A0A9P3H5F9</accession>
<dbReference type="SMART" id="SM00213">
    <property type="entry name" value="UBQ"/>
    <property type="match status" value="1"/>
</dbReference>
<reference evidence="5" key="2">
    <citation type="journal article" date="2022" name="Microbiol. Resour. Announc.">
        <title>Whole-Genome Sequence of Entomortierella parvispora E1425, a Mucoromycotan Fungus Associated with Burkholderiaceae-Related Endosymbiotic Bacteria.</title>
        <authorList>
            <person name="Herlambang A."/>
            <person name="Guo Y."/>
            <person name="Takashima Y."/>
            <person name="Narisawa K."/>
            <person name="Ohta H."/>
            <person name="Nishizawa T."/>
        </authorList>
    </citation>
    <scope>NUCLEOTIDE SEQUENCE</scope>
    <source>
        <strain evidence="5">E1425</strain>
    </source>
</reference>
<dbReference type="GO" id="GO:0071816">
    <property type="term" value="P:tail-anchored membrane protein insertion into ER membrane"/>
    <property type="evidence" value="ECO:0007669"/>
    <property type="project" value="TreeGrafter"/>
</dbReference>
<dbReference type="GO" id="GO:0006620">
    <property type="term" value="P:post-translational protein targeting to endoplasmic reticulum membrane"/>
    <property type="evidence" value="ECO:0007669"/>
    <property type="project" value="InterPro"/>
</dbReference>
<evidence type="ECO:0000259" key="4">
    <source>
        <dbReference type="PROSITE" id="PS50053"/>
    </source>
</evidence>
<reference evidence="5" key="1">
    <citation type="submission" date="2021-11" db="EMBL/GenBank/DDBJ databases">
        <authorList>
            <person name="Herlambang A."/>
            <person name="Guo Y."/>
            <person name="Takashima Y."/>
            <person name="Nishizawa T."/>
        </authorList>
    </citation>
    <scope>NUCLEOTIDE SEQUENCE</scope>
    <source>
        <strain evidence="5">E1425</strain>
    </source>
</reference>
<evidence type="ECO:0000256" key="2">
    <source>
        <dbReference type="ARBA" id="ARBA00022490"/>
    </source>
</evidence>
<comment type="subcellular location">
    <subcellularLocation>
        <location evidence="1">Cytoplasm</location>
        <location evidence="1">Cytosol</location>
    </subcellularLocation>
</comment>
<evidence type="ECO:0000256" key="1">
    <source>
        <dbReference type="ARBA" id="ARBA00004514"/>
    </source>
</evidence>
<feature type="compositionally biased region" description="Low complexity" evidence="3">
    <location>
        <begin position="136"/>
        <end position="163"/>
    </location>
</feature>
<dbReference type="SUPFAM" id="SSF54236">
    <property type="entry name" value="Ubiquitin-like"/>
    <property type="match status" value="1"/>
</dbReference>
<dbReference type="InterPro" id="IPR029071">
    <property type="entry name" value="Ubiquitin-like_domsf"/>
</dbReference>
<sequence length="244" mass="25650">MASPEESLFITQFLAAFEIQPTKFAPDFVAPGMAPSWTSKRATFERPPKPVKEGAAQGEIELVVKGLKSGKWNVKVSAQGTIAELKEAVAAESGIEVAAQRLVLKGKALVDTKSLEEYGLAAGSVVHLIAKGGATGTSEPSSAAASTATSPAIGSAPASGTSTVEKEAVAAAPKRPTVTSYRGLSEAGTEAVKEAEFWYWLNDQLRERLGSKEDASMMMKGFIGQYRDLIGNAGTKEIESSIKK</sequence>
<dbReference type="OrthoDB" id="428577at2759"/>
<evidence type="ECO:0000256" key="3">
    <source>
        <dbReference type="SAM" id="MobiDB-lite"/>
    </source>
</evidence>
<dbReference type="PANTHER" id="PTHR46555:SF1">
    <property type="entry name" value="UBIQUITIN-LIKE PROTEIN 4A"/>
    <property type="match status" value="1"/>
</dbReference>
<feature type="domain" description="Ubiquitin-like" evidence="4">
    <location>
        <begin position="60"/>
        <end position="131"/>
    </location>
</feature>
<dbReference type="Gene3D" id="3.10.20.90">
    <property type="entry name" value="Phosphatidylinositol 3-kinase Catalytic Subunit, Chain A, domain 1"/>
    <property type="match status" value="1"/>
</dbReference>
<gene>
    <name evidence="5" type="ORF">EMPS_02442</name>
</gene>
<evidence type="ECO:0000313" key="6">
    <source>
        <dbReference type="Proteomes" id="UP000827284"/>
    </source>
</evidence>
<dbReference type="GO" id="GO:0051087">
    <property type="term" value="F:protein-folding chaperone binding"/>
    <property type="evidence" value="ECO:0007669"/>
    <property type="project" value="TreeGrafter"/>
</dbReference>
<dbReference type="PROSITE" id="PS50053">
    <property type="entry name" value="UBIQUITIN_2"/>
    <property type="match status" value="1"/>
</dbReference>
<comment type="caution">
    <text evidence="5">The sequence shown here is derived from an EMBL/GenBank/DDBJ whole genome shotgun (WGS) entry which is preliminary data.</text>
</comment>
<dbReference type="GO" id="GO:0071818">
    <property type="term" value="C:BAT3 complex"/>
    <property type="evidence" value="ECO:0007669"/>
    <property type="project" value="TreeGrafter"/>
</dbReference>
<keyword evidence="6" id="KW-1185">Reference proteome</keyword>
<organism evidence="5 6">
    <name type="scientific">Entomortierella parvispora</name>
    <dbReference type="NCBI Taxonomy" id="205924"/>
    <lineage>
        <taxon>Eukaryota</taxon>
        <taxon>Fungi</taxon>
        <taxon>Fungi incertae sedis</taxon>
        <taxon>Mucoromycota</taxon>
        <taxon>Mortierellomycotina</taxon>
        <taxon>Mortierellomycetes</taxon>
        <taxon>Mortierellales</taxon>
        <taxon>Mortierellaceae</taxon>
        <taxon>Entomortierella</taxon>
    </lineage>
</organism>
<dbReference type="Proteomes" id="UP000827284">
    <property type="component" value="Unassembled WGS sequence"/>
</dbReference>
<dbReference type="AlphaFoldDB" id="A0A9P3H5F9"/>
<dbReference type="InterPro" id="IPR000626">
    <property type="entry name" value="Ubiquitin-like_dom"/>
</dbReference>
<keyword evidence="2" id="KW-0963">Cytoplasm</keyword>
<protein>
    <submittedName>
        <fullName evidence="5">Ubiquitin-like protein 4</fullName>
    </submittedName>
</protein>
<name>A0A9P3H5F9_9FUNG</name>
<dbReference type="PANTHER" id="PTHR46555">
    <property type="entry name" value="UBIQUITIN-LIKE PROTEIN 4A"/>
    <property type="match status" value="1"/>
</dbReference>
<dbReference type="EMBL" id="BQFW01000003">
    <property type="protein sequence ID" value="GJJ70093.1"/>
    <property type="molecule type" value="Genomic_DNA"/>
</dbReference>
<proteinExistence type="predicted"/>
<evidence type="ECO:0000313" key="5">
    <source>
        <dbReference type="EMBL" id="GJJ70093.1"/>
    </source>
</evidence>
<feature type="region of interest" description="Disordered" evidence="3">
    <location>
        <begin position="136"/>
        <end position="171"/>
    </location>
</feature>